<evidence type="ECO:0000259" key="1">
    <source>
        <dbReference type="Pfam" id="PF02627"/>
    </source>
</evidence>
<gene>
    <name evidence="2" type="ORF">A4R43_20525</name>
</gene>
<dbReference type="Proteomes" id="UP000250434">
    <property type="component" value="Chromosome"/>
</dbReference>
<dbReference type="SUPFAM" id="SSF69118">
    <property type="entry name" value="AhpD-like"/>
    <property type="match status" value="1"/>
</dbReference>
<dbReference type="InterPro" id="IPR029032">
    <property type="entry name" value="AhpD-like"/>
</dbReference>
<dbReference type="NCBIfam" id="TIGR00778">
    <property type="entry name" value="ahpD_dom"/>
    <property type="match status" value="1"/>
</dbReference>
<name>A0A344L972_9PSEU</name>
<evidence type="ECO:0000313" key="3">
    <source>
        <dbReference type="Proteomes" id="UP000250434"/>
    </source>
</evidence>
<dbReference type="KEGG" id="aab:A4R43_20525"/>
<dbReference type="Gene3D" id="1.20.1290.10">
    <property type="entry name" value="AhpD-like"/>
    <property type="match status" value="1"/>
</dbReference>
<protein>
    <submittedName>
        <fullName evidence="2">Alkylhydroperoxidase</fullName>
    </submittedName>
</protein>
<dbReference type="AlphaFoldDB" id="A0A344L972"/>
<accession>A0A344L972</accession>
<feature type="domain" description="Carboxymuconolactone decarboxylase-like" evidence="1">
    <location>
        <begin position="39"/>
        <end position="112"/>
    </location>
</feature>
<organism evidence="2 3">
    <name type="scientific">Amycolatopsis albispora</name>
    <dbReference type="NCBI Taxonomy" id="1804986"/>
    <lineage>
        <taxon>Bacteria</taxon>
        <taxon>Bacillati</taxon>
        <taxon>Actinomycetota</taxon>
        <taxon>Actinomycetes</taxon>
        <taxon>Pseudonocardiales</taxon>
        <taxon>Pseudonocardiaceae</taxon>
        <taxon>Amycolatopsis</taxon>
    </lineage>
</organism>
<dbReference type="OrthoDB" id="5185109at2"/>
<dbReference type="GO" id="GO:0051920">
    <property type="term" value="F:peroxiredoxin activity"/>
    <property type="evidence" value="ECO:0007669"/>
    <property type="project" value="InterPro"/>
</dbReference>
<evidence type="ECO:0000313" key="2">
    <source>
        <dbReference type="EMBL" id="AXB44596.1"/>
    </source>
</evidence>
<reference evidence="2 3" key="1">
    <citation type="submission" date="2016-04" db="EMBL/GenBank/DDBJ databases">
        <title>Complete genome sequence and analysis of deep-sea sediment isolate, Amycolatopsis sp. WP1.</title>
        <authorList>
            <person name="Wang H."/>
            <person name="Chen S."/>
            <person name="Wu Q."/>
        </authorList>
    </citation>
    <scope>NUCLEOTIDE SEQUENCE [LARGE SCALE GENOMIC DNA]</scope>
    <source>
        <strain evidence="2 3">WP1</strain>
    </source>
</reference>
<proteinExistence type="predicted"/>
<keyword evidence="2" id="KW-0560">Oxidoreductase</keyword>
<dbReference type="PANTHER" id="PTHR34846:SF10">
    <property type="entry name" value="CYTOPLASMIC PROTEIN"/>
    <property type="match status" value="1"/>
</dbReference>
<dbReference type="EMBL" id="CP015163">
    <property type="protein sequence ID" value="AXB44596.1"/>
    <property type="molecule type" value="Genomic_DNA"/>
</dbReference>
<sequence length="166" mass="18675">MELDHSREPVAGSVAIVTKRIQLSANTTLYKSLLALHTEVEKAAADAGLDQKLIELVKIRGSQLNGCAYCLDLHSRDARNLGEDERRIFLLGAWWETELYTEQERAALALTDAITKLSERQDVPDDVYEQATKVLTEDQYRAVCWAVAVINTWNRLGVTSHKPLPR</sequence>
<keyword evidence="2" id="KW-0575">Peroxidase</keyword>
<keyword evidence="3" id="KW-1185">Reference proteome</keyword>
<dbReference type="Pfam" id="PF02627">
    <property type="entry name" value="CMD"/>
    <property type="match status" value="1"/>
</dbReference>
<dbReference type="PANTHER" id="PTHR34846">
    <property type="entry name" value="4-CARBOXYMUCONOLACTONE DECARBOXYLASE FAMILY PROTEIN (AFU_ORTHOLOGUE AFUA_6G11590)"/>
    <property type="match status" value="1"/>
</dbReference>
<dbReference type="InterPro" id="IPR003779">
    <property type="entry name" value="CMD-like"/>
</dbReference>
<dbReference type="InterPro" id="IPR004675">
    <property type="entry name" value="AhpD_core"/>
</dbReference>
<dbReference type="RefSeq" id="WP_113693849.1">
    <property type="nucleotide sequence ID" value="NZ_CP015163.1"/>
</dbReference>